<dbReference type="Proteomes" id="UP001479436">
    <property type="component" value="Unassembled WGS sequence"/>
</dbReference>
<dbReference type="Pfam" id="PF00011">
    <property type="entry name" value="HSP20"/>
    <property type="match status" value="1"/>
</dbReference>
<comment type="similarity">
    <text evidence="2 3">Belongs to the small heat shock protein (HSP20) family.</text>
</comment>
<reference evidence="6 7" key="1">
    <citation type="submission" date="2023-04" db="EMBL/GenBank/DDBJ databases">
        <title>Genome of Basidiobolus ranarum AG-B5.</title>
        <authorList>
            <person name="Stajich J.E."/>
            <person name="Carter-House D."/>
            <person name="Gryganskyi A."/>
        </authorList>
    </citation>
    <scope>NUCLEOTIDE SEQUENCE [LARGE SCALE GENOMIC DNA]</scope>
    <source>
        <strain evidence="6 7">AG-B5</strain>
    </source>
</reference>
<feature type="domain" description="CS" evidence="5">
    <location>
        <begin position="39"/>
        <end position="142"/>
    </location>
</feature>
<comment type="caution">
    <text evidence="6">The sequence shown here is derived from an EMBL/GenBank/DDBJ whole genome shotgun (WGS) entry which is preliminary data.</text>
</comment>
<dbReference type="PROSITE" id="PS51203">
    <property type="entry name" value="CS"/>
    <property type="match status" value="1"/>
</dbReference>
<dbReference type="CDD" id="cd06464">
    <property type="entry name" value="ACD_sHsps-like"/>
    <property type="match status" value="1"/>
</dbReference>
<dbReference type="InterPro" id="IPR002068">
    <property type="entry name" value="A-crystallin/Hsp20_dom"/>
</dbReference>
<evidence type="ECO:0000313" key="7">
    <source>
        <dbReference type="Proteomes" id="UP001479436"/>
    </source>
</evidence>
<protein>
    <submittedName>
        <fullName evidence="6">Uncharacterized protein</fullName>
    </submittedName>
</protein>
<evidence type="ECO:0000256" key="3">
    <source>
        <dbReference type="RuleBase" id="RU003616"/>
    </source>
</evidence>
<gene>
    <name evidence="6" type="ORF">K7432_002132</name>
</gene>
<organism evidence="6 7">
    <name type="scientific">Basidiobolus ranarum</name>
    <dbReference type="NCBI Taxonomy" id="34480"/>
    <lineage>
        <taxon>Eukaryota</taxon>
        <taxon>Fungi</taxon>
        <taxon>Fungi incertae sedis</taxon>
        <taxon>Zoopagomycota</taxon>
        <taxon>Entomophthoromycotina</taxon>
        <taxon>Basidiobolomycetes</taxon>
        <taxon>Basidiobolales</taxon>
        <taxon>Basidiobolaceae</taxon>
        <taxon>Basidiobolus</taxon>
    </lineage>
</organism>
<dbReference type="EMBL" id="JASJQH010000054">
    <property type="protein sequence ID" value="KAK9767796.1"/>
    <property type="molecule type" value="Genomic_DNA"/>
</dbReference>
<sequence length="145" mass="16592">MSLFRLNRNDDYENEFDRFVNTFFGAPIVGRAERDNKQHWAPSIDMHDTENAVILNAELPGVKKEDISLDIHGHSLVLSGETKINEEHKEGGTIYRERRYGKFSRTVPLPKEVDTEKVSANFNNGILEVKIPKKEQSPPKKITIS</sequence>
<evidence type="ECO:0000256" key="2">
    <source>
        <dbReference type="PROSITE-ProRule" id="PRU00285"/>
    </source>
</evidence>
<evidence type="ECO:0000256" key="1">
    <source>
        <dbReference type="ARBA" id="ARBA00023016"/>
    </source>
</evidence>
<dbReference type="InterPro" id="IPR031107">
    <property type="entry name" value="Small_HSP"/>
</dbReference>
<evidence type="ECO:0000259" key="5">
    <source>
        <dbReference type="PROSITE" id="PS51203"/>
    </source>
</evidence>
<dbReference type="InterPro" id="IPR007052">
    <property type="entry name" value="CS_dom"/>
</dbReference>
<proteinExistence type="inferred from homology"/>
<accession>A0ABR2X240</accession>
<evidence type="ECO:0000313" key="6">
    <source>
        <dbReference type="EMBL" id="KAK9767796.1"/>
    </source>
</evidence>
<dbReference type="SUPFAM" id="SSF49764">
    <property type="entry name" value="HSP20-like chaperones"/>
    <property type="match status" value="1"/>
</dbReference>
<dbReference type="PROSITE" id="PS01031">
    <property type="entry name" value="SHSP"/>
    <property type="match status" value="1"/>
</dbReference>
<name>A0ABR2X240_9FUNG</name>
<dbReference type="InterPro" id="IPR008978">
    <property type="entry name" value="HSP20-like_chaperone"/>
</dbReference>
<keyword evidence="7" id="KW-1185">Reference proteome</keyword>
<evidence type="ECO:0000259" key="4">
    <source>
        <dbReference type="PROSITE" id="PS01031"/>
    </source>
</evidence>
<feature type="domain" description="SHSP" evidence="4">
    <location>
        <begin position="35"/>
        <end position="145"/>
    </location>
</feature>
<dbReference type="Gene3D" id="2.60.40.790">
    <property type="match status" value="1"/>
</dbReference>
<dbReference type="PANTHER" id="PTHR11527">
    <property type="entry name" value="HEAT-SHOCK PROTEIN 20 FAMILY MEMBER"/>
    <property type="match status" value="1"/>
</dbReference>
<keyword evidence="1" id="KW-0346">Stress response</keyword>